<evidence type="ECO:0000259" key="1">
    <source>
        <dbReference type="PROSITE" id="PS00028"/>
    </source>
</evidence>
<dbReference type="PANTHER" id="PTHR31681">
    <property type="entry name" value="C2H2-LIKE ZINC FINGER PROTEIN"/>
    <property type="match status" value="1"/>
</dbReference>
<dbReference type="Proteomes" id="UP000002051">
    <property type="component" value="Chromosome 2"/>
</dbReference>
<dbReference type="HOGENOM" id="CLU_039572_2_1_1"/>
<gene>
    <name evidence="4" type="primary">11424231</name>
    <name evidence="2" type="ordered locus">MTR_2g010860</name>
    <name evidence="3" type="ORF">MtrunA17_Chr2g0280501</name>
</gene>
<reference evidence="4" key="3">
    <citation type="submission" date="2015-04" db="UniProtKB">
        <authorList>
            <consortium name="EnsemblPlants"/>
        </authorList>
    </citation>
    <scope>IDENTIFICATION</scope>
    <source>
        <strain evidence="4">cv. Jemalong A17</strain>
    </source>
</reference>
<dbReference type="SUPFAM" id="SSF56399">
    <property type="entry name" value="ADP-ribosylation"/>
    <property type="match status" value="1"/>
</dbReference>
<evidence type="ECO:0000313" key="5">
    <source>
        <dbReference type="Proteomes" id="UP000002051"/>
    </source>
</evidence>
<dbReference type="EMBL" id="CM001218">
    <property type="protein sequence ID" value="AES63635.1"/>
    <property type="molecule type" value="Genomic_DNA"/>
</dbReference>
<dbReference type="OrthoDB" id="9514740at2759"/>
<dbReference type="EMBL" id="PSQE01000002">
    <property type="protein sequence ID" value="RHN71778.1"/>
    <property type="molecule type" value="Genomic_DNA"/>
</dbReference>
<dbReference type="Gene3D" id="3.90.228.10">
    <property type="match status" value="1"/>
</dbReference>
<reference evidence="2 5" key="2">
    <citation type="journal article" date="2014" name="BMC Genomics">
        <title>An improved genome release (version Mt4.0) for the model legume Medicago truncatula.</title>
        <authorList>
            <person name="Tang H."/>
            <person name="Krishnakumar V."/>
            <person name="Bidwell S."/>
            <person name="Rosen B."/>
            <person name="Chan A."/>
            <person name="Zhou S."/>
            <person name="Gentzbittel L."/>
            <person name="Childs K.L."/>
            <person name="Yandell M."/>
            <person name="Gundlach H."/>
            <person name="Mayer K.F."/>
            <person name="Schwartz D.C."/>
            <person name="Town C.D."/>
        </authorList>
    </citation>
    <scope>GENOME REANNOTATION</scope>
    <source>
        <strain evidence="4 5">cv. Jemalong A17</strain>
    </source>
</reference>
<reference evidence="2 5" key="1">
    <citation type="journal article" date="2011" name="Nature">
        <title>The Medicago genome provides insight into the evolution of rhizobial symbioses.</title>
        <authorList>
            <person name="Young N.D."/>
            <person name="Debelle F."/>
            <person name="Oldroyd G.E."/>
            <person name="Geurts R."/>
            <person name="Cannon S.B."/>
            <person name="Udvardi M.K."/>
            <person name="Benedito V.A."/>
            <person name="Mayer K.F."/>
            <person name="Gouzy J."/>
            <person name="Schoof H."/>
            <person name="Van de Peer Y."/>
            <person name="Proost S."/>
            <person name="Cook D.R."/>
            <person name="Meyers B.C."/>
            <person name="Spannagl M."/>
            <person name="Cheung F."/>
            <person name="De Mita S."/>
            <person name="Krishnakumar V."/>
            <person name="Gundlach H."/>
            <person name="Zhou S."/>
            <person name="Mudge J."/>
            <person name="Bharti A.K."/>
            <person name="Murray J.D."/>
            <person name="Naoumkina M.A."/>
            <person name="Rosen B."/>
            <person name="Silverstein K.A."/>
            <person name="Tang H."/>
            <person name="Rombauts S."/>
            <person name="Zhao P.X."/>
            <person name="Zhou P."/>
            <person name="Barbe V."/>
            <person name="Bardou P."/>
            <person name="Bechner M."/>
            <person name="Bellec A."/>
            <person name="Berger A."/>
            <person name="Berges H."/>
            <person name="Bidwell S."/>
            <person name="Bisseling T."/>
            <person name="Choisne N."/>
            <person name="Couloux A."/>
            <person name="Denny R."/>
            <person name="Deshpande S."/>
            <person name="Dai X."/>
            <person name="Doyle J.J."/>
            <person name="Dudez A.M."/>
            <person name="Farmer A.D."/>
            <person name="Fouteau S."/>
            <person name="Franken C."/>
            <person name="Gibelin C."/>
            <person name="Gish J."/>
            <person name="Goldstein S."/>
            <person name="Gonzalez A.J."/>
            <person name="Green P.J."/>
            <person name="Hallab A."/>
            <person name="Hartog M."/>
            <person name="Hua A."/>
            <person name="Humphray S.J."/>
            <person name="Jeong D.H."/>
            <person name="Jing Y."/>
            <person name="Jocker A."/>
            <person name="Kenton S.M."/>
            <person name="Kim D.J."/>
            <person name="Klee K."/>
            <person name="Lai H."/>
            <person name="Lang C."/>
            <person name="Lin S."/>
            <person name="Macmil S.L."/>
            <person name="Magdelenat G."/>
            <person name="Matthews L."/>
            <person name="McCorrison J."/>
            <person name="Monaghan E.L."/>
            <person name="Mun J.H."/>
            <person name="Najar F.Z."/>
            <person name="Nicholson C."/>
            <person name="Noirot C."/>
            <person name="O'Bleness M."/>
            <person name="Paule C.R."/>
            <person name="Poulain J."/>
            <person name="Prion F."/>
            <person name="Qin B."/>
            <person name="Qu C."/>
            <person name="Retzel E.F."/>
            <person name="Riddle C."/>
            <person name="Sallet E."/>
            <person name="Samain S."/>
            <person name="Samson N."/>
            <person name="Sanders I."/>
            <person name="Saurat O."/>
            <person name="Scarpelli C."/>
            <person name="Schiex T."/>
            <person name="Segurens B."/>
            <person name="Severin A.J."/>
            <person name="Sherrier D.J."/>
            <person name="Shi R."/>
            <person name="Sims S."/>
            <person name="Singer S.R."/>
            <person name="Sinharoy S."/>
            <person name="Sterck L."/>
            <person name="Viollet A."/>
            <person name="Wang B.B."/>
            <person name="Wang K."/>
            <person name="Wang M."/>
            <person name="Wang X."/>
            <person name="Warfsmann J."/>
            <person name="Weissenbach J."/>
            <person name="White D.D."/>
            <person name="White J.D."/>
            <person name="Wiley G.B."/>
            <person name="Wincker P."/>
            <person name="Xing Y."/>
            <person name="Yang L."/>
            <person name="Yao Z."/>
            <person name="Ying F."/>
            <person name="Zhai J."/>
            <person name="Zhou L."/>
            <person name="Zuber A."/>
            <person name="Denarie J."/>
            <person name="Dixon R.A."/>
            <person name="May G.D."/>
            <person name="Schwartz D.C."/>
            <person name="Rogers J."/>
            <person name="Quetier F."/>
            <person name="Town C.D."/>
            <person name="Roe B.A."/>
        </authorList>
    </citation>
    <scope>NUCLEOTIDE SEQUENCE [LARGE SCALE GENOMIC DNA]</scope>
    <source>
        <strain evidence="2">A17</strain>
        <strain evidence="4 5">cv. Jemalong A17</strain>
    </source>
</reference>
<dbReference type="PaxDb" id="3880-AES63635"/>
<dbReference type="Gramene" id="rna7413">
    <property type="protein sequence ID" value="RHN71778.1"/>
    <property type="gene ID" value="gene7413"/>
</dbReference>
<feature type="domain" description="C2H2-type" evidence="1">
    <location>
        <begin position="145"/>
        <end position="166"/>
    </location>
</feature>
<dbReference type="PROSITE" id="PS00028">
    <property type="entry name" value="ZINC_FINGER_C2H2_1"/>
    <property type="match status" value="1"/>
</dbReference>
<dbReference type="STRING" id="3880.G7IK25"/>
<dbReference type="KEGG" id="mtr:11424231"/>
<evidence type="ECO:0000313" key="2">
    <source>
        <dbReference type="EMBL" id="AES63635.1"/>
    </source>
</evidence>
<organism evidence="2 5">
    <name type="scientific">Medicago truncatula</name>
    <name type="common">Barrel medic</name>
    <name type="synonym">Medicago tribuloides</name>
    <dbReference type="NCBI Taxonomy" id="3880"/>
    <lineage>
        <taxon>Eukaryota</taxon>
        <taxon>Viridiplantae</taxon>
        <taxon>Streptophyta</taxon>
        <taxon>Embryophyta</taxon>
        <taxon>Tracheophyta</taxon>
        <taxon>Spermatophyta</taxon>
        <taxon>Magnoliopsida</taxon>
        <taxon>eudicotyledons</taxon>
        <taxon>Gunneridae</taxon>
        <taxon>Pentapetalae</taxon>
        <taxon>rosids</taxon>
        <taxon>fabids</taxon>
        <taxon>Fabales</taxon>
        <taxon>Fabaceae</taxon>
        <taxon>Papilionoideae</taxon>
        <taxon>50 kb inversion clade</taxon>
        <taxon>NPAAA clade</taxon>
        <taxon>Hologalegina</taxon>
        <taxon>IRL clade</taxon>
        <taxon>Trifolieae</taxon>
        <taxon>Medicago</taxon>
    </lineage>
</organism>
<sequence length="378" mass="42643">MLEFCVSLKNKLQCKPNKKHVYDPKTIKHQKGKNNQRTKSGLLDHSNIIQGSKRFLTNSSSLYQESEGSIEISDPIIHEILHDSSIGQICSSGRKDFEGSFRTTRSASTSSWLTNPVDYNEENVSSRTRLLVQMDSDDGPSILICHKCGEKLKNLNDVETHHITEHYSVTELEETSSRKIVETICESGTSFISSELWQIDCILKVHNMPKTFQCFEEYREMVKINANKLQIKNHARCLVDGNELLMFHGTNIACSLGINGSYSLCTLDYCGVCQILRHGFSTNKEFQGALGVYTSSTSGKAFDSIMLSDERAFTRKAVIMCRVIAGRVHCPFEEIQEKIDSGFDSFAEKISDHSNIEELCLLNPKALLPCFVVIYKQK</sequence>
<evidence type="ECO:0000313" key="4">
    <source>
        <dbReference type="EnsemblPlants" id="AES63635"/>
    </source>
</evidence>
<dbReference type="PANTHER" id="PTHR31681:SF29">
    <property type="entry name" value="C2H2-LIKE ZINC FINGER PROTEIN"/>
    <property type="match status" value="1"/>
</dbReference>
<proteinExistence type="predicted"/>
<accession>G7IK25</accession>
<dbReference type="OMA" id="VKIRANK"/>
<dbReference type="EnsemblPlants" id="AES63635">
    <property type="protein sequence ID" value="AES63635"/>
    <property type="gene ID" value="MTR_2g010860"/>
</dbReference>
<dbReference type="AlphaFoldDB" id="G7IK25"/>
<name>G7IK25_MEDTR</name>
<dbReference type="eggNOG" id="ENOG502QRFA">
    <property type="taxonomic scope" value="Eukaryota"/>
</dbReference>
<dbReference type="InterPro" id="IPR013087">
    <property type="entry name" value="Znf_C2H2_type"/>
</dbReference>
<dbReference type="Proteomes" id="UP000265566">
    <property type="component" value="Chromosome 2"/>
</dbReference>
<evidence type="ECO:0000313" key="3">
    <source>
        <dbReference type="EMBL" id="RHN71778.1"/>
    </source>
</evidence>
<protein>
    <submittedName>
        <fullName evidence="2">C2H2-like zinc finger protein</fullName>
    </submittedName>
    <submittedName>
        <fullName evidence="3">Putative transcription factor C2H2 family</fullName>
    </submittedName>
</protein>
<reference evidence="3" key="4">
    <citation type="journal article" date="2018" name="Nat. Plants">
        <title>Whole-genome landscape of Medicago truncatula symbiotic genes.</title>
        <authorList>
            <person name="Pecrix Y."/>
            <person name="Gamas P."/>
            <person name="Carrere S."/>
        </authorList>
    </citation>
    <scope>NUCLEOTIDE SEQUENCE</scope>
    <source>
        <tissue evidence="3">Leaves</tissue>
    </source>
</reference>
<keyword evidence="5" id="KW-1185">Reference proteome</keyword>